<evidence type="ECO:0000256" key="1">
    <source>
        <dbReference type="ARBA" id="ARBA00004127"/>
    </source>
</evidence>
<dbReference type="GO" id="GO:0012505">
    <property type="term" value="C:endomembrane system"/>
    <property type="evidence" value="ECO:0007669"/>
    <property type="project" value="UniProtKB-SubCell"/>
</dbReference>
<feature type="transmembrane region" description="Helical" evidence="6">
    <location>
        <begin position="240"/>
        <end position="257"/>
    </location>
</feature>
<dbReference type="KEGG" id="apln:108733007"/>
<dbReference type="InParanoid" id="A0A7F5R2R2"/>
<dbReference type="Proteomes" id="UP000192223">
    <property type="component" value="Unplaced"/>
</dbReference>
<dbReference type="AlphaFoldDB" id="A0A7F5R2R2"/>
<evidence type="ECO:0000256" key="2">
    <source>
        <dbReference type="ARBA" id="ARBA00006565"/>
    </source>
</evidence>
<evidence type="ECO:0000259" key="7">
    <source>
        <dbReference type="Pfam" id="PF10277"/>
    </source>
</evidence>
<organism evidence="8 9">
    <name type="scientific">Agrilus planipennis</name>
    <name type="common">Emerald ash borer</name>
    <name type="synonym">Agrilus marcopoli</name>
    <dbReference type="NCBI Taxonomy" id="224129"/>
    <lineage>
        <taxon>Eukaryota</taxon>
        <taxon>Metazoa</taxon>
        <taxon>Ecdysozoa</taxon>
        <taxon>Arthropoda</taxon>
        <taxon>Hexapoda</taxon>
        <taxon>Insecta</taxon>
        <taxon>Pterygota</taxon>
        <taxon>Neoptera</taxon>
        <taxon>Endopterygota</taxon>
        <taxon>Coleoptera</taxon>
        <taxon>Polyphaga</taxon>
        <taxon>Elateriformia</taxon>
        <taxon>Buprestoidea</taxon>
        <taxon>Buprestidae</taxon>
        <taxon>Agrilinae</taxon>
        <taxon>Agrilus</taxon>
    </lineage>
</organism>
<evidence type="ECO:0000256" key="5">
    <source>
        <dbReference type="ARBA" id="ARBA00023136"/>
    </source>
</evidence>
<dbReference type="InterPro" id="IPR019402">
    <property type="entry name" value="CWH43_N"/>
</dbReference>
<keyword evidence="3 6" id="KW-0812">Transmembrane</keyword>
<keyword evidence="4 6" id="KW-1133">Transmembrane helix</keyword>
<evidence type="ECO:0000256" key="3">
    <source>
        <dbReference type="ARBA" id="ARBA00022692"/>
    </source>
</evidence>
<feature type="transmembrane region" description="Helical" evidence="6">
    <location>
        <begin position="59"/>
        <end position="79"/>
    </location>
</feature>
<evidence type="ECO:0000256" key="6">
    <source>
        <dbReference type="SAM" id="Phobius"/>
    </source>
</evidence>
<accession>A0A7F5R2R2</accession>
<reference evidence="9" key="1">
    <citation type="submission" date="2025-08" db="UniProtKB">
        <authorList>
            <consortium name="RefSeq"/>
        </authorList>
    </citation>
    <scope>IDENTIFICATION</scope>
    <source>
        <tissue evidence="9">Entire body</tissue>
    </source>
</reference>
<comment type="similarity">
    <text evidence="2">Belongs to the DRAM/TMEM150 family.</text>
</comment>
<feature type="transmembrane region" description="Helical" evidence="6">
    <location>
        <begin position="99"/>
        <end position="120"/>
    </location>
</feature>
<keyword evidence="8" id="KW-1185">Reference proteome</keyword>
<evidence type="ECO:0000313" key="9">
    <source>
        <dbReference type="RefSeq" id="XP_025829383.1"/>
    </source>
</evidence>
<feature type="domain" description="CWH43-like N-terminal" evidence="7">
    <location>
        <begin position="14"/>
        <end position="262"/>
    </location>
</feature>
<comment type="subcellular location">
    <subcellularLocation>
        <location evidence="1">Endomembrane system</location>
        <topology evidence="1">Multi-pass membrane protein</topology>
    </subcellularLocation>
</comment>
<feature type="transmembrane region" description="Helical" evidence="6">
    <location>
        <begin position="365"/>
        <end position="387"/>
    </location>
</feature>
<name>A0A7F5R2R2_AGRPL</name>
<gene>
    <name evidence="9" type="primary">LOC108733007</name>
</gene>
<evidence type="ECO:0000256" key="4">
    <source>
        <dbReference type="ARBA" id="ARBA00022989"/>
    </source>
</evidence>
<evidence type="ECO:0000313" key="8">
    <source>
        <dbReference type="Proteomes" id="UP000192223"/>
    </source>
</evidence>
<dbReference type="OrthoDB" id="191706at2759"/>
<dbReference type="RefSeq" id="XP_025829383.1">
    <property type="nucleotide sequence ID" value="XM_025973598.1"/>
</dbReference>
<proteinExistence type="inferred from homology"/>
<keyword evidence="5 6" id="KW-0472">Membrane</keyword>
<feature type="transmembrane region" description="Helical" evidence="6">
    <location>
        <begin position="320"/>
        <end position="345"/>
    </location>
</feature>
<feature type="transmembrane region" description="Helical" evidence="6">
    <location>
        <begin position="132"/>
        <end position="158"/>
    </location>
</feature>
<dbReference type="Pfam" id="PF10277">
    <property type="entry name" value="Frag1"/>
    <property type="match status" value="1"/>
</dbReference>
<dbReference type="PANTHER" id="PTHR21324">
    <property type="entry name" value="FASTING-INDUCIBLE INTEGRAL MEMBRANE PROTEIN TM6P1-RELATED"/>
    <property type="match status" value="1"/>
</dbReference>
<feature type="transmembrane region" description="Helical" evidence="6">
    <location>
        <begin position="12"/>
        <end position="36"/>
    </location>
</feature>
<dbReference type="GeneID" id="108733007"/>
<feature type="transmembrane region" description="Helical" evidence="6">
    <location>
        <begin position="170"/>
        <end position="192"/>
    </location>
</feature>
<sequence>MGVSLGRIKFKVHYWPTLTFIWFVVTFVISYAVALYHDHIYWLFPYISDTGDLAPESCVFAQFLNIGIIFLSVTVYVRYREVDAVINGGLINSPATTKLNIVGLCLGWLKCLGLSLVANFQLNADYVSKLHIYAAMVAFLIGAVYCILQTVISWKYVILYRNATTGTSKLAFSMFSFRVFLVVSFFAAFISYKVCAYKAAALYDAKAVYKQNAQGELVLVLPRQYTPDIGGFKYKVASAFSQWIVVLIELLYIATFTKEFRNMRFREIRFESKYSQIYERTNVILMLIFINLFQSIISRHYLAPNPNVTTGNFKLGRKTFYFRVVLSVLFLPVYFICTVCGVLAITQFTGDSVIYWTPDDGGFELRLAAVFAEWILVLMELLYIATFTKEFKYMRFREIGFECKYSKIQQGLM</sequence>
<protein>
    <submittedName>
        <fullName evidence="9">DNA damage-regulated autophagy modulator protein 1-like</fullName>
    </submittedName>
</protein>
<dbReference type="PANTHER" id="PTHR21324:SF2">
    <property type="entry name" value="EG:22E5.9 PROTEIN"/>
    <property type="match status" value="1"/>
</dbReference>
<dbReference type="InterPro" id="IPR050911">
    <property type="entry name" value="DRAM/TMEM150_Autophagy_Mod"/>
</dbReference>
<dbReference type="FunCoup" id="A0A7F5R2R2">
    <property type="interactions" value="281"/>
</dbReference>